<dbReference type="RefSeq" id="WP_132688477.1">
    <property type="nucleotide sequence ID" value="NZ_SKBU01000006.1"/>
</dbReference>
<dbReference type="OrthoDB" id="892842at2"/>
<dbReference type="InterPro" id="IPR014710">
    <property type="entry name" value="RmlC-like_jellyroll"/>
</dbReference>
<gene>
    <name evidence="6" type="ORF">E0L93_03415</name>
</gene>
<dbReference type="InterPro" id="IPR018490">
    <property type="entry name" value="cNMP-bd_dom_sf"/>
</dbReference>
<evidence type="ECO:0000256" key="1">
    <source>
        <dbReference type="ARBA" id="ARBA00023015"/>
    </source>
</evidence>
<comment type="caution">
    <text evidence="6">The sequence shown here is derived from an EMBL/GenBank/DDBJ whole genome shotgun (WGS) entry which is preliminary data.</text>
</comment>
<dbReference type="GO" id="GO:0005829">
    <property type="term" value="C:cytosol"/>
    <property type="evidence" value="ECO:0007669"/>
    <property type="project" value="TreeGrafter"/>
</dbReference>
<evidence type="ECO:0000313" key="7">
    <source>
        <dbReference type="Proteomes" id="UP000295244"/>
    </source>
</evidence>
<dbReference type="InterPro" id="IPR012318">
    <property type="entry name" value="HTH_CRP"/>
</dbReference>
<dbReference type="PROSITE" id="PS51063">
    <property type="entry name" value="HTH_CRP_2"/>
    <property type="match status" value="1"/>
</dbReference>
<name>A0A4R1BQZ2_9ACTN</name>
<dbReference type="Gene3D" id="2.60.120.10">
    <property type="entry name" value="Jelly Rolls"/>
    <property type="match status" value="1"/>
</dbReference>
<evidence type="ECO:0000256" key="3">
    <source>
        <dbReference type="ARBA" id="ARBA00023163"/>
    </source>
</evidence>
<dbReference type="GO" id="GO:0003677">
    <property type="term" value="F:DNA binding"/>
    <property type="evidence" value="ECO:0007669"/>
    <property type="project" value="UniProtKB-KW"/>
</dbReference>
<dbReference type="InterPro" id="IPR036388">
    <property type="entry name" value="WH-like_DNA-bd_sf"/>
</dbReference>
<proteinExistence type="predicted"/>
<accession>A0A4R1BQZ2</accession>
<protein>
    <submittedName>
        <fullName evidence="6">Crp/Fnr family transcriptional regulator</fullName>
    </submittedName>
</protein>
<keyword evidence="3" id="KW-0804">Transcription</keyword>
<dbReference type="InterPro" id="IPR050397">
    <property type="entry name" value="Env_Response_Regulators"/>
</dbReference>
<keyword evidence="2" id="KW-0238">DNA-binding</keyword>
<dbReference type="SUPFAM" id="SSF51206">
    <property type="entry name" value="cAMP-binding domain-like"/>
    <property type="match status" value="1"/>
</dbReference>
<dbReference type="GO" id="GO:0003700">
    <property type="term" value="F:DNA-binding transcription factor activity"/>
    <property type="evidence" value="ECO:0007669"/>
    <property type="project" value="TreeGrafter"/>
</dbReference>
<sequence>MPPVTISPAPKTRRGNEPKVPRTTAQPTNRLRLQEAECKELLRLLANTGVRAAVRRYVRGQSVLDDGSANALYILTEGAIKAARYLPRGKLDLQLLGPWDAFGRMTPAGEPLLPDGAVAVTETEIVKIPGIFLKRAAKMQPEIALRIATLQEIKTLEYEERATRLLARSTQTRLADLLLWLNRKFGDAEQRIPLRLTHEELAAMIGCTRESVNEAMLGLRRRGLVSIERGRIQLLEPTALADLRNT</sequence>
<keyword evidence="7" id="KW-1185">Reference proteome</keyword>
<dbReference type="SUPFAM" id="SSF46785">
    <property type="entry name" value="Winged helix' DNA-binding domain"/>
    <property type="match status" value="1"/>
</dbReference>
<reference evidence="6 7" key="1">
    <citation type="submission" date="2019-03" db="EMBL/GenBank/DDBJ databases">
        <title>Whole genome sequence of a novel Rubrobacter taiwanensis strain, isolated from Yellowstone National Park.</title>
        <authorList>
            <person name="Freed S."/>
            <person name="Ramaley R.F."/>
            <person name="Kyndt J.A."/>
        </authorList>
    </citation>
    <scope>NUCLEOTIDE SEQUENCE [LARGE SCALE GENOMIC DNA]</scope>
    <source>
        <strain evidence="6 7">Yellowstone</strain>
    </source>
</reference>
<feature type="domain" description="HTH crp-type" evidence="5">
    <location>
        <begin position="168"/>
        <end position="238"/>
    </location>
</feature>
<dbReference type="Pfam" id="PF13545">
    <property type="entry name" value="HTH_Crp_2"/>
    <property type="match status" value="1"/>
</dbReference>
<dbReference type="AlphaFoldDB" id="A0A4R1BQZ2"/>
<dbReference type="EMBL" id="SKBU01000006">
    <property type="protein sequence ID" value="TCJ20008.1"/>
    <property type="molecule type" value="Genomic_DNA"/>
</dbReference>
<evidence type="ECO:0000259" key="5">
    <source>
        <dbReference type="PROSITE" id="PS51063"/>
    </source>
</evidence>
<dbReference type="Pfam" id="PF00027">
    <property type="entry name" value="cNMP_binding"/>
    <property type="match status" value="1"/>
</dbReference>
<dbReference type="PANTHER" id="PTHR24567:SF74">
    <property type="entry name" value="HTH-TYPE TRANSCRIPTIONAL REGULATOR ARCR"/>
    <property type="match status" value="1"/>
</dbReference>
<organism evidence="6 7">
    <name type="scientific">Rubrobacter taiwanensis</name>
    <dbReference type="NCBI Taxonomy" id="185139"/>
    <lineage>
        <taxon>Bacteria</taxon>
        <taxon>Bacillati</taxon>
        <taxon>Actinomycetota</taxon>
        <taxon>Rubrobacteria</taxon>
        <taxon>Rubrobacterales</taxon>
        <taxon>Rubrobacteraceae</taxon>
        <taxon>Rubrobacter</taxon>
    </lineage>
</organism>
<dbReference type="Proteomes" id="UP000295244">
    <property type="component" value="Unassembled WGS sequence"/>
</dbReference>
<feature type="region of interest" description="Disordered" evidence="4">
    <location>
        <begin position="1"/>
        <end position="27"/>
    </location>
</feature>
<dbReference type="SMART" id="SM00419">
    <property type="entry name" value="HTH_CRP"/>
    <property type="match status" value="1"/>
</dbReference>
<evidence type="ECO:0000256" key="4">
    <source>
        <dbReference type="SAM" id="MobiDB-lite"/>
    </source>
</evidence>
<dbReference type="PANTHER" id="PTHR24567">
    <property type="entry name" value="CRP FAMILY TRANSCRIPTIONAL REGULATORY PROTEIN"/>
    <property type="match status" value="1"/>
</dbReference>
<dbReference type="CDD" id="cd00038">
    <property type="entry name" value="CAP_ED"/>
    <property type="match status" value="1"/>
</dbReference>
<evidence type="ECO:0000313" key="6">
    <source>
        <dbReference type="EMBL" id="TCJ20008.1"/>
    </source>
</evidence>
<keyword evidence="1" id="KW-0805">Transcription regulation</keyword>
<evidence type="ECO:0000256" key="2">
    <source>
        <dbReference type="ARBA" id="ARBA00023125"/>
    </source>
</evidence>
<dbReference type="Gene3D" id="1.10.10.10">
    <property type="entry name" value="Winged helix-like DNA-binding domain superfamily/Winged helix DNA-binding domain"/>
    <property type="match status" value="1"/>
</dbReference>
<dbReference type="InterPro" id="IPR000595">
    <property type="entry name" value="cNMP-bd_dom"/>
</dbReference>
<dbReference type="InterPro" id="IPR036390">
    <property type="entry name" value="WH_DNA-bd_sf"/>
</dbReference>